<dbReference type="WBParaSite" id="RSKR_0000629800.1">
    <property type="protein sequence ID" value="RSKR_0000629800.1"/>
    <property type="gene ID" value="RSKR_0000629800"/>
</dbReference>
<evidence type="ECO:0000313" key="1">
    <source>
        <dbReference type="Proteomes" id="UP000095286"/>
    </source>
</evidence>
<sequence length="108" mass="12513">MISCKPHGDRKKEIVIEEEKLPMNDNYNYVIIEKKELARGIFVDRIIYKAPPSTDIEVDITETSIDSDEKPQTHHQTKKHSSHKIFKHHPRSGKIVVKSVEEDSSESF</sequence>
<protein>
    <submittedName>
        <fullName evidence="2">Uncharacterized protein</fullName>
    </submittedName>
</protein>
<accession>A0AC35U042</accession>
<evidence type="ECO:0000313" key="2">
    <source>
        <dbReference type="WBParaSite" id="RSKR_0000629800.1"/>
    </source>
</evidence>
<proteinExistence type="predicted"/>
<reference evidence="2" key="1">
    <citation type="submission" date="2016-11" db="UniProtKB">
        <authorList>
            <consortium name="WormBaseParasite"/>
        </authorList>
    </citation>
    <scope>IDENTIFICATION</scope>
    <source>
        <strain evidence="2">KR3021</strain>
    </source>
</reference>
<organism evidence="1 2">
    <name type="scientific">Rhabditophanes sp. KR3021</name>
    <dbReference type="NCBI Taxonomy" id="114890"/>
    <lineage>
        <taxon>Eukaryota</taxon>
        <taxon>Metazoa</taxon>
        <taxon>Ecdysozoa</taxon>
        <taxon>Nematoda</taxon>
        <taxon>Chromadorea</taxon>
        <taxon>Rhabditida</taxon>
        <taxon>Tylenchina</taxon>
        <taxon>Panagrolaimomorpha</taxon>
        <taxon>Strongyloidoidea</taxon>
        <taxon>Alloionematidae</taxon>
        <taxon>Rhabditophanes</taxon>
    </lineage>
</organism>
<name>A0AC35U042_9BILA</name>
<dbReference type="Proteomes" id="UP000095286">
    <property type="component" value="Unplaced"/>
</dbReference>